<dbReference type="AlphaFoldDB" id="K4FU33"/>
<dbReference type="CDD" id="cd20328">
    <property type="entry name" value="FXYD3-like"/>
    <property type="match status" value="1"/>
</dbReference>
<organism evidence="9">
    <name type="scientific">Callorhinchus milii</name>
    <name type="common">Ghost shark</name>
    <dbReference type="NCBI Taxonomy" id="7868"/>
    <lineage>
        <taxon>Eukaryota</taxon>
        <taxon>Metazoa</taxon>
        <taxon>Chordata</taxon>
        <taxon>Craniata</taxon>
        <taxon>Vertebrata</taxon>
        <taxon>Chondrichthyes</taxon>
        <taxon>Holocephali</taxon>
        <taxon>Chimaeriformes</taxon>
        <taxon>Callorhinchidae</taxon>
        <taxon>Callorhinchus</taxon>
    </lineage>
</organism>
<comment type="similarity">
    <text evidence="2 8">Belongs to the FXYD family.</text>
</comment>
<proteinExistence type="evidence at transcript level"/>
<evidence type="ECO:0000313" key="9">
    <source>
        <dbReference type="EMBL" id="AFK10909.1"/>
    </source>
</evidence>
<keyword evidence="3 8" id="KW-0813">Transport</keyword>
<keyword evidence="4 8" id="KW-0812">Transmembrane</keyword>
<dbReference type="GO" id="GO:0043269">
    <property type="term" value="P:regulation of monoatomic ion transport"/>
    <property type="evidence" value="ECO:0007669"/>
    <property type="project" value="InterPro"/>
</dbReference>
<keyword evidence="6 8" id="KW-0406">Ion transport</keyword>
<accession>K4FU33</accession>
<protein>
    <recommendedName>
        <fullName evidence="8">FXYD domain-containing ion transport regulator</fullName>
    </recommendedName>
</protein>
<name>K4FU33_CALMI</name>
<dbReference type="GO" id="GO:0006811">
    <property type="term" value="P:monoatomic ion transport"/>
    <property type="evidence" value="ECO:0007669"/>
    <property type="project" value="UniProtKB-KW"/>
</dbReference>
<dbReference type="Gene3D" id="1.20.5.780">
    <property type="entry name" value="Single helix bin"/>
    <property type="match status" value="1"/>
</dbReference>
<comment type="subcellular location">
    <subcellularLocation>
        <location evidence="1">Membrane</location>
        <topology evidence="1">Single-pass membrane protein</topology>
    </subcellularLocation>
</comment>
<evidence type="ECO:0000256" key="8">
    <source>
        <dbReference type="RuleBase" id="RU364131"/>
    </source>
</evidence>
<evidence type="ECO:0000256" key="3">
    <source>
        <dbReference type="ARBA" id="ARBA00022448"/>
    </source>
</evidence>
<keyword evidence="8" id="KW-0732">Signal</keyword>
<evidence type="ECO:0000256" key="4">
    <source>
        <dbReference type="ARBA" id="ARBA00022692"/>
    </source>
</evidence>
<keyword evidence="7 8" id="KW-0472">Membrane</keyword>
<keyword evidence="5 8" id="KW-1133">Transmembrane helix</keyword>
<dbReference type="GO" id="GO:0016020">
    <property type="term" value="C:membrane"/>
    <property type="evidence" value="ECO:0007669"/>
    <property type="project" value="UniProtKB-SubCell"/>
</dbReference>
<dbReference type="InterPro" id="IPR000272">
    <property type="entry name" value="Ion-transport_regulator_FXYD"/>
</dbReference>
<dbReference type="GO" id="GO:0017080">
    <property type="term" value="F:sodium channel regulator activity"/>
    <property type="evidence" value="ECO:0007669"/>
    <property type="project" value="TreeGrafter"/>
</dbReference>
<feature type="transmembrane region" description="Helical" evidence="8">
    <location>
        <begin position="45"/>
        <end position="63"/>
    </location>
</feature>
<evidence type="ECO:0000256" key="7">
    <source>
        <dbReference type="ARBA" id="ARBA00023136"/>
    </source>
</evidence>
<dbReference type="PANTHER" id="PTHR14132">
    <property type="entry name" value="SODIUM/POTASSIUM-TRANSPORTING ATPASE SUBUNIT GAMMA"/>
    <property type="match status" value="1"/>
</dbReference>
<dbReference type="PROSITE" id="PS01310">
    <property type="entry name" value="FXYD"/>
    <property type="match status" value="1"/>
</dbReference>
<dbReference type="PANTHER" id="PTHR14132:SF14">
    <property type="entry name" value="FXYD DOMAIN-CONTAINING ION TRANSPORT REGULATOR 5"/>
    <property type="match status" value="1"/>
</dbReference>
<evidence type="ECO:0000256" key="6">
    <source>
        <dbReference type="ARBA" id="ARBA00023065"/>
    </source>
</evidence>
<dbReference type="EMBL" id="JX052681">
    <property type="protein sequence ID" value="AFK10909.1"/>
    <property type="molecule type" value="mRNA"/>
</dbReference>
<evidence type="ECO:0000256" key="5">
    <source>
        <dbReference type="ARBA" id="ARBA00022989"/>
    </source>
</evidence>
<sequence length="91" mass="9730">MRGEMLSGIFGMILVAAVTHAAKEDGGPGDTDPFTYDYTRLRIMGLIVAAVLCAMGVIVLLAGKCRCKFNQNKRTRSNSTSATGKRDATDC</sequence>
<dbReference type="Pfam" id="PF02038">
    <property type="entry name" value="ATP1G1_PLM_MAT8"/>
    <property type="match status" value="1"/>
</dbReference>
<evidence type="ECO:0000256" key="2">
    <source>
        <dbReference type="ARBA" id="ARBA00005948"/>
    </source>
</evidence>
<feature type="signal peptide" evidence="8">
    <location>
        <begin position="1"/>
        <end position="21"/>
    </location>
</feature>
<reference evidence="9" key="1">
    <citation type="journal article" date="2012" name="PLoS ONE">
        <title>Sequencing and Analysis of Full-Length cDNAs, 5'-ESTs and 3'-ESTs from a Cartilaginous Fish, the Elephant Shark (Callorhinchus milii).</title>
        <authorList>
            <person name="Tan Y.Y."/>
            <person name="Kodzius R."/>
            <person name="Tay B.H."/>
            <person name="Tay A."/>
            <person name="Brenner S."/>
            <person name="Venkatesh B."/>
        </authorList>
    </citation>
    <scope>NUCLEOTIDE SEQUENCE</scope>
    <source>
        <tissue evidence="9">Intestine</tissue>
    </source>
</reference>
<evidence type="ECO:0000256" key="1">
    <source>
        <dbReference type="ARBA" id="ARBA00004167"/>
    </source>
</evidence>
<dbReference type="InterPro" id="IPR047297">
    <property type="entry name" value="FXYD_motif"/>
</dbReference>
<feature type="chain" id="PRO_5011329278" description="FXYD domain-containing ion transport regulator" evidence="8">
    <location>
        <begin position="22"/>
        <end position="91"/>
    </location>
</feature>